<accession>A0ABU0W1U6</accession>
<sequence length="115" mass="12919">RRRPRRNRHLLAMTQERVLTLARAGRSSGNAAFDAYKADTLRRLEEEQDAFEAFLQRLREAKDKTEFDSFMQDRARKGSQTTESSDEAARSLARTATGIAGGAPASDPTARRGEY</sequence>
<protein>
    <submittedName>
        <fullName evidence="2">DUF2852 domain-containing protein</fullName>
    </submittedName>
</protein>
<dbReference type="EMBL" id="JAVDBT010000020">
    <property type="protein sequence ID" value="MDQ2067984.1"/>
    <property type="molecule type" value="Genomic_DNA"/>
</dbReference>
<feature type="compositionally biased region" description="Basic and acidic residues" evidence="1">
    <location>
        <begin position="65"/>
        <end position="76"/>
    </location>
</feature>
<name>A0ABU0W1U6_9RHOB</name>
<evidence type="ECO:0000313" key="3">
    <source>
        <dbReference type="Proteomes" id="UP001239680"/>
    </source>
</evidence>
<evidence type="ECO:0000256" key="1">
    <source>
        <dbReference type="SAM" id="MobiDB-lite"/>
    </source>
</evidence>
<keyword evidence="3" id="KW-1185">Reference proteome</keyword>
<dbReference type="InterPro" id="IPR021273">
    <property type="entry name" value="DUF2852"/>
</dbReference>
<dbReference type="RefSeq" id="WP_306681697.1">
    <property type="nucleotide sequence ID" value="NZ_JAVDBT010000020.1"/>
</dbReference>
<feature type="non-terminal residue" evidence="2">
    <location>
        <position position="1"/>
    </location>
</feature>
<comment type="caution">
    <text evidence="2">The sequence shown here is derived from an EMBL/GenBank/DDBJ whole genome shotgun (WGS) entry which is preliminary data.</text>
</comment>
<organism evidence="2 3">
    <name type="scientific">Pseudogemmobacter lacusdianii</name>
    <dbReference type="NCBI Taxonomy" id="3069608"/>
    <lineage>
        <taxon>Bacteria</taxon>
        <taxon>Pseudomonadati</taxon>
        <taxon>Pseudomonadota</taxon>
        <taxon>Alphaproteobacteria</taxon>
        <taxon>Rhodobacterales</taxon>
        <taxon>Paracoccaceae</taxon>
        <taxon>Pseudogemmobacter</taxon>
    </lineage>
</organism>
<evidence type="ECO:0000313" key="2">
    <source>
        <dbReference type="EMBL" id="MDQ2067984.1"/>
    </source>
</evidence>
<dbReference type="Proteomes" id="UP001239680">
    <property type="component" value="Unassembled WGS sequence"/>
</dbReference>
<gene>
    <name evidence="2" type="ORF">Q9295_16540</name>
</gene>
<feature type="region of interest" description="Disordered" evidence="1">
    <location>
        <begin position="65"/>
        <end position="115"/>
    </location>
</feature>
<proteinExistence type="predicted"/>
<reference evidence="2 3" key="1">
    <citation type="submission" date="2023-08" db="EMBL/GenBank/DDBJ databases">
        <title>Characterization of two Paracoccaceae strains isolated from Phycosphere and proposal of Xinfangfangia lacusdiani sp. nov.</title>
        <authorList>
            <person name="Deng Y."/>
            <person name="Zhang Y.Q."/>
        </authorList>
    </citation>
    <scope>NUCLEOTIDE SEQUENCE [LARGE SCALE GENOMIC DNA]</scope>
    <source>
        <strain evidence="2 3">CPCC 101601</strain>
    </source>
</reference>
<dbReference type="Pfam" id="PF11014">
    <property type="entry name" value="DUF2852"/>
    <property type="match status" value="1"/>
</dbReference>